<name>A0A5C5UX88_9BACT</name>
<keyword evidence="3" id="KW-0731">Sigma factor</keyword>
<keyword evidence="2" id="KW-0805">Transcription regulation</keyword>
<evidence type="ECO:0000256" key="5">
    <source>
        <dbReference type="ARBA" id="ARBA00023163"/>
    </source>
</evidence>
<dbReference type="PANTHER" id="PTHR43133">
    <property type="entry name" value="RNA POLYMERASE ECF-TYPE SIGMA FACTO"/>
    <property type="match status" value="1"/>
</dbReference>
<dbReference type="InterPro" id="IPR013249">
    <property type="entry name" value="RNA_pol_sigma70_r4_t2"/>
</dbReference>
<dbReference type="Pfam" id="PF04542">
    <property type="entry name" value="Sigma70_r2"/>
    <property type="match status" value="1"/>
</dbReference>
<dbReference type="AlphaFoldDB" id="A0A5C5UX88"/>
<evidence type="ECO:0000313" key="9">
    <source>
        <dbReference type="EMBL" id="TWT30409.1"/>
    </source>
</evidence>
<dbReference type="NCBIfam" id="TIGR02937">
    <property type="entry name" value="sigma70-ECF"/>
    <property type="match status" value="1"/>
</dbReference>
<feature type="domain" description="RNA polymerase sigma-70 region 2" evidence="7">
    <location>
        <begin position="63"/>
        <end position="130"/>
    </location>
</feature>
<dbReference type="InterPro" id="IPR014284">
    <property type="entry name" value="RNA_pol_sigma-70_dom"/>
</dbReference>
<dbReference type="Gene3D" id="1.10.1740.10">
    <property type="match status" value="1"/>
</dbReference>
<dbReference type="GO" id="GO:0006352">
    <property type="term" value="P:DNA-templated transcription initiation"/>
    <property type="evidence" value="ECO:0007669"/>
    <property type="project" value="InterPro"/>
</dbReference>
<dbReference type="PANTHER" id="PTHR43133:SF8">
    <property type="entry name" value="RNA POLYMERASE SIGMA FACTOR HI_1459-RELATED"/>
    <property type="match status" value="1"/>
</dbReference>
<dbReference type="GO" id="GO:0003677">
    <property type="term" value="F:DNA binding"/>
    <property type="evidence" value="ECO:0007669"/>
    <property type="project" value="UniProtKB-KW"/>
</dbReference>
<sequence>MLTNAAGLAEFPDSCEPRRPFADQESNPLPRMPTDAPPPADDAYNQWLVIRAQSGEEDALEELVERWSPRLGRHAMRLTGNADGAAEAAQEAWLGIVRGLDRLDDPACFRRWAYQIVARRCADWIRRRQRSRNTTEPLTDEPPTPAADNTTTDRRDAVRRMLKSLPRQDQTLLAMHYSDGMPLAEIAEAAGLPVGTVKSRLYHARQRLKSAIERDQENP</sequence>
<comment type="caution">
    <text evidence="9">The sequence shown here is derived from an EMBL/GenBank/DDBJ whole genome shotgun (WGS) entry which is preliminary data.</text>
</comment>
<evidence type="ECO:0000313" key="10">
    <source>
        <dbReference type="Proteomes" id="UP000316714"/>
    </source>
</evidence>
<dbReference type="Gene3D" id="1.10.10.10">
    <property type="entry name" value="Winged helix-like DNA-binding domain superfamily/Winged helix DNA-binding domain"/>
    <property type="match status" value="1"/>
</dbReference>
<dbReference type="InterPro" id="IPR013324">
    <property type="entry name" value="RNA_pol_sigma_r3/r4-like"/>
</dbReference>
<feature type="domain" description="RNA polymerase sigma factor 70 region 4 type 2" evidence="8">
    <location>
        <begin position="156"/>
        <end position="208"/>
    </location>
</feature>
<dbReference type="InterPro" id="IPR013325">
    <property type="entry name" value="RNA_pol_sigma_r2"/>
</dbReference>
<dbReference type="OrthoDB" id="291047at2"/>
<evidence type="ECO:0000256" key="3">
    <source>
        <dbReference type="ARBA" id="ARBA00023082"/>
    </source>
</evidence>
<gene>
    <name evidence="9" type="primary">sigW_5</name>
    <name evidence="9" type="ORF">KOR34_49680</name>
</gene>
<evidence type="ECO:0000256" key="2">
    <source>
        <dbReference type="ARBA" id="ARBA00023015"/>
    </source>
</evidence>
<organism evidence="9 10">
    <name type="scientific">Posidoniimonas corsicana</name>
    <dbReference type="NCBI Taxonomy" id="1938618"/>
    <lineage>
        <taxon>Bacteria</taxon>
        <taxon>Pseudomonadati</taxon>
        <taxon>Planctomycetota</taxon>
        <taxon>Planctomycetia</taxon>
        <taxon>Pirellulales</taxon>
        <taxon>Lacipirellulaceae</taxon>
        <taxon>Posidoniimonas</taxon>
    </lineage>
</organism>
<dbReference type="SUPFAM" id="SSF88659">
    <property type="entry name" value="Sigma3 and sigma4 domains of RNA polymerase sigma factors"/>
    <property type="match status" value="1"/>
</dbReference>
<dbReference type="SUPFAM" id="SSF88946">
    <property type="entry name" value="Sigma2 domain of RNA polymerase sigma factors"/>
    <property type="match status" value="1"/>
</dbReference>
<dbReference type="Pfam" id="PF08281">
    <property type="entry name" value="Sigma70_r4_2"/>
    <property type="match status" value="1"/>
</dbReference>
<proteinExistence type="inferred from homology"/>
<comment type="similarity">
    <text evidence="1">Belongs to the sigma-70 factor family. ECF subfamily.</text>
</comment>
<dbReference type="InterPro" id="IPR036388">
    <property type="entry name" value="WH-like_DNA-bd_sf"/>
</dbReference>
<keyword evidence="4" id="KW-0238">DNA-binding</keyword>
<dbReference type="InterPro" id="IPR007627">
    <property type="entry name" value="RNA_pol_sigma70_r2"/>
</dbReference>
<protein>
    <submittedName>
        <fullName evidence="9">ECF RNA polymerase sigma factor SigW</fullName>
    </submittedName>
</protein>
<keyword evidence="10" id="KW-1185">Reference proteome</keyword>
<feature type="region of interest" description="Disordered" evidence="6">
    <location>
        <begin position="1"/>
        <end position="40"/>
    </location>
</feature>
<evidence type="ECO:0000256" key="4">
    <source>
        <dbReference type="ARBA" id="ARBA00023125"/>
    </source>
</evidence>
<evidence type="ECO:0000259" key="7">
    <source>
        <dbReference type="Pfam" id="PF04542"/>
    </source>
</evidence>
<dbReference type="InterPro" id="IPR039425">
    <property type="entry name" value="RNA_pol_sigma-70-like"/>
</dbReference>
<dbReference type="Proteomes" id="UP000316714">
    <property type="component" value="Unassembled WGS sequence"/>
</dbReference>
<dbReference type="GO" id="GO:0016987">
    <property type="term" value="F:sigma factor activity"/>
    <property type="evidence" value="ECO:0007669"/>
    <property type="project" value="UniProtKB-KW"/>
</dbReference>
<dbReference type="EMBL" id="SIHJ01000005">
    <property type="protein sequence ID" value="TWT30409.1"/>
    <property type="molecule type" value="Genomic_DNA"/>
</dbReference>
<feature type="region of interest" description="Disordered" evidence="6">
    <location>
        <begin position="131"/>
        <end position="154"/>
    </location>
</feature>
<keyword evidence="5" id="KW-0804">Transcription</keyword>
<reference evidence="9 10" key="1">
    <citation type="submission" date="2019-02" db="EMBL/GenBank/DDBJ databases">
        <title>Deep-cultivation of Planctomycetes and their phenomic and genomic characterization uncovers novel biology.</title>
        <authorList>
            <person name="Wiegand S."/>
            <person name="Jogler M."/>
            <person name="Boedeker C."/>
            <person name="Pinto D."/>
            <person name="Vollmers J."/>
            <person name="Rivas-Marin E."/>
            <person name="Kohn T."/>
            <person name="Peeters S.H."/>
            <person name="Heuer A."/>
            <person name="Rast P."/>
            <person name="Oberbeckmann S."/>
            <person name="Bunk B."/>
            <person name="Jeske O."/>
            <person name="Meyerdierks A."/>
            <person name="Storesund J.E."/>
            <person name="Kallscheuer N."/>
            <person name="Luecker S."/>
            <person name="Lage O.M."/>
            <person name="Pohl T."/>
            <person name="Merkel B.J."/>
            <person name="Hornburger P."/>
            <person name="Mueller R.-W."/>
            <person name="Bruemmer F."/>
            <person name="Labrenz M."/>
            <person name="Spormann A.M."/>
            <person name="Op Den Camp H."/>
            <person name="Overmann J."/>
            <person name="Amann R."/>
            <person name="Jetten M.S.M."/>
            <person name="Mascher T."/>
            <person name="Medema M.H."/>
            <person name="Devos D.P."/>
            <person name="Kaster A.-K."/>
            <person name="Ovreas L."/>
            <person name="Rohde M."/>
            <person name="Galperin M.Y."/>
            <person name="Jogler C."/>
        </authorList>
    </citation>
    <scope>NUCLEOTIDE SEQUENCE [LARGE SCALE GENOMIC DNA]</scope>
    <source>
        <strain evidence="9 10">KOR34</strain>
    </source>
</reference>
<evidence type="ECO:0000256" key="1">
    <source>
        <dbReference type="ARBA" id="ARBA00010641"/>
    </source>
</evidence>
<evidence type="ECO:0000256" key="6">
    <source>
        <dbReference type="SAM" id="MobiDB-lite"/>
    </source>
</evidence>
<accession>A0A5C5UX88</accession>
<evidence type="ECO:0000259" key="8">
    <source>
        <dbReference type="Pfam" id="PF08281"/>
    </source>
</evidence>
<dbReference type="CDD" id="cd06171">
    <property type="entry name" value="Sigma70_r4"/>
    <property type="match status" value="1"/>
</dbReference>